<feature type="transmembrane region" description="Helical" evidence="6">
    <location>
        <begin position="142"/>
        <end position="163"/>
    </location>
</feature>
<keyword evidence="8" id="KW-1185">Reference proteome</keyword>
<dbReference type="KEGG" id="sphj:BSL82_00825"/>
<name>A0A1L3ZQY3_9SPHN</name>
<gene>
    <name evidence="7" type="ORF">BSL82_00825</name>
</gene>
<proteinExistence type="inferred from homology"/>
<feature type="transmembrane region" description="Helical" evidence="6">
    <location>
        <begin position="116"/>
        <end position="135"/>
    </location>
</feature>
<comment type="subcellular location">
    <subcellularLocation>
        <location evidence="1">Membrane</location>
        <topology evidence="1">Multi-pass membrane protein</topology>
    </subcellularLocation>
</comment>
<dbReference type="EMBL" id="CP018221">
    <property type="protein sequence ID" value="API58023.1"/>
    <property type="molecule type" value="Genomic_DNA"/>
</dbReference>
<evidence type="ECO:0000256" key="2">
    <source>
        <dbReference type="ARBA" id="ARBA00007524"/>
    </source>
</evidence>
<dbReference type="Gene3D" id="1.20.1260.100">
    <property type="entry name" value="TspO/MBR protein"/>
    <property type="match status" value="1"/>
</dbReference>
<keyword evidence="4 6" id="KW-1133">Transmembrane helix</keyword>
<dbReference type="InterPro" id="IPR038330">
    <property type="entry name" value="TspO/MBR-related_sf"/>
</dbReference>
<dbReference type="GO" id="GO:0016020">
    <property type="term" value="C:membrane"/>
    <property type="evidence" value="ECO:0007669"/>
    <property type="project" value="UniProtKB-SubCell"/>
</dbReference>
<dbReference type="AlphaFoldDB" id="A0A1L3ZQY3"/>
<evidence type="ECO:0000256" key="4">
    <source>
        <dbReference type="ARBA" id="ARBA00022989"/>
    </source>
</evidence>
<keyword evidence="5 6" id="KW-0472">Membrane</keyword>
<dbReference type="CDD" id="cd15904">
    <property type="entry name" value="TSPO_MBR"/>
    <property type="match status" value="1"/>
</dbReference>
<evidence type="ECO:0000256" key="6">
    <source>
        <dbReference type="SAM" id="Phobius"/>
    </source>
</evidence>
<dbReference type="PANTHER" id="PTHR10057:SF0">
    <property type="entry name" value="TRANSLOCATOR PROTEIN"/>
    <property type="match status" value="1"/>
</dbReference>
<accession>A0A1L3ZQY3</accession>
<dbReference type="GO" id="GO:0033013">
    <property type="term" value="P:tetrapyrrole metabolic process"/>
    <property type="evidence" value="ECO:0007669"/>
    <property type="project" value="UniProtKB-ARBA"/>
</dbReference>
<evidence type="ECO:0000313" key="7">
    <source>
        <dbReference type="EMBL" id="API58023.1"/>
    </source>
</evidence>
<dbReference type="Proteomes" id="UP000182063">
    <property type="component" value="Chromosome"/>
</dbReference>
<sequence length="181" mass="19556">MTGLASPSQIRMSFLRWAIVAVPLIVLLGSLSGGIGGSAGESSWYAALQKPALVPPGWVFAVAWTILYALMGLALAMILNARGAYGRPAALTLFGIQLALNLAWSPLFFGAHRIQAAFWLILAIFFFALLTTLAFGRIRKWAAWAMVPYLAWLCFAAVLNWQIMQLNPGGTAPGVVEYQLS</sequence>
<dbReference type="Pfam" id="PF03073">
    <property type="entry name" value="TspO_MBR"/>
    <property type="match status" value="1"/>
</dbReference>
<evidence type="ECO:0000313" key="8">
    <source>
        <dbReference type="Proteomes" id="UP000182063"/>
    </source>
</evidence>
<keyword evidence="3 6" id="KW-0812">Transmembrane</keyword>
<dbReference type="InterPro" id="IPR004307">
    <property type="entry name" value="TspO_MBR"/>
</dbReference>
<protein>
    <submittedName>
        <fullName evidence="7">Tryptophan-rich sensory protein</fullName>
    </submittedName>
</protein>
<comment type="similarity">
    <text evidence="2">Belongs to the TspO/BZRP family.</text>
</comment>
<feature type="transmembrane region" description="Helical" evidence="6">
    <location>
        <begin position="57"/>
        <end position="79"/>
    </location>
</feature>
<reference evidence="8" key="1">
    <citation type="submission" date="2016-11" db="EMBL/GenBank/DDBJ databases">
        <title>Complete Genome Sequence of alachlor-degrading Sphingomonas sp. strain JJ-A5.</title>
        <authorList>
            <person name="Lee H."/>
            <person name="Ka J.-O."/>
        </authorList>
    </citation>
    <scope>NUCLEOTIDE SEQUENCE [LARGE SCALE GENOMIC DNA]</scope>
    <source>
        <strain evidence="8">JJ-A5</strain>
    </source>
</reference>
<evidence type="ECO:0000256" key="3">
    <source>
        <dbReference type="ARBA" id="ARBA00022692"/>
    </source>
</evidence>
<evidence type="ECO:0000256" key="1">
    <source>
        <dbReference type="ARBA" id="ARBA00004141"/>
    </source>
</evidence>
<evidence type="ECO:0000256" key="5">
    <source>
        <dbReference type="ARBA" id="ARBA00023136"/>
    </source>
</evidence>
<organism evidence="7 8">
    <name type="scientific">Tardibacter chloracetimidivorans</name>
    <dbReference type="NCBI Taxonomy" id="1921510"/>
    <lineage>
        <taxon>Bacteria</taxon>
        <taxon>Pseudomonadati</taxon>
        <taxon>Pseudomonadota</taxon>
        <taxon>Alphaproteobacteria</taxon>
        <taxon>Sphingomonadales</taxon>
        <taxon>Sphingomonadaceae</taxon>
        <taxon>Tardibacter</taxon>
    </lineage>
</organism>
<dbReference type="STRING" id="1921510.BSL82_00825"/>
<dbReference type="RefSeq" id="WP_072595599.1">
    <property type="nucleotide sequence ID" value="NZ_CP018221.1"/>
</dbReference>
<dbReference type="FunFam" id="1.20.1260.100:FF:000001">
    <property type="entry name" value="translocator protein 2"/>
    <property type="match status" value="1"/>
</dbReference>
<feature type="transmembrane region" description="Helical" evidence="6">
    <location>
        <begin position="91"/>
        <end position="110"/>
    </location>
</feature>
<dbReference type="PANTHER" id="PTHR10057">
    <property type="entry name" value="PERIPHERAL-TYPE BENZODIAZEPINE RECEPTOR"/>
    <property type="match status" value="1"/>
</dbReference>
<dbReference type="PIRSF" id="PIRSF005859">
    <property type="entry name" value="PBR"/>
    <property type="match status" value="1"/>
</dbReference>